<dbReference type="SUPFAM" id="SSF57535">
    <property type="entry name" value="Complement control module/SCR domain"/>
    <property type="match status" value="1"/>
</dbReference>
<dbReference type="InterPro" id="IPR033116">
    <property type="entry name" value="TRYPSIN_SER"/>
</dbReference>
<dbReference type="PROSITE" id="PS50923">
    <property type="entry name" value="SUSHI"/>
    <property type="match status" value="1"/>
</dbReference>
<dbReference type="InterPro" id="IPR009003">
    <property type="entry name" value="Peptidase_S1_PA"/>
</dbReference>
<dbReference type="GeneID" id="116946024"/>
<name>A0AAJ7X0F7_PETMA</name>
<dbReference type="GO" id="GO:0006508">
    <property type="term" value="P:proteolysis"/>
    <property type="evidence" value="ECO:0007669"/>
    <property type="project" value="InterPro"/>
</dbReference>
<feature type="domain" description="CUB" evidence="9">
    <location>
        <begin position="15"/>
        <end position="135"/>
    </location>
</feature>
<dbReference type="SUPFAM" id="SSF49854">
    <property type="entry name" value="Spermadhesin, CUB domain"/>
    <property type="match status" value="1"/>
</dbReference>
<dbReference type="CDD" id="cd00041">
    <property type="entry name" value="CUB"/>
    <property type="match status" value="1"/>
</dbReference>
<dbReference type="InterPro" id="IPR001314">
    <property type="entry name" value="Peptidase_S1A"/>
</dbReference>
<accession>A0AAJ7X0F7</accession>
<dbReference type="InterPro" id="IPR035976">
    <property type="entry name" value="Sushi/SCR/CCP_sf"/>
</dbReference>
<sequence length="471" mass="51241">MPVPLLLCLLAGWACGSPVELSAPQGEFCSPGFPEPYPGNETRVWQVRASPNHAILFNFTHVHLPPLRLCRFIHIKVHAGGQLVKTLCGGELRAERGQRAAGVIRVLGHEATVTFTASGGNRGRFTGFCVHYRTTGLPCGQPLPIANGRMEMDQYSSVRYTCNEPYYSMASGNGQLICNETGQWVDEMGSPNLPGCKPVCGLVRHARSKRIIGGRFSHRGDFPWLAMLLLDNHFMGAGALLGDSWILTAAEIFTQDYGQVDVYLGLVDRRGVLANDSAVMKVHVESVVLHPNFSRDEEDAHDHDVALLRLTEPVPLRKDISPICLPGRDKGSGVTDQPPGPGHVGYVAGWGRITTTKLHGVTPRWQRYVALPVVAQDKCRCTYAGMEFAGRTLTYTDNMFCAGVPGGGRDACKGDSGGPFAYMEPRSQRWVAAGITSWGVGCGQKGHYGVYTNVSNYVEWIEGEMQQGGKG</sequence>
<evidence type="ECO:0000256" key="2">
    <source>
        <dbReference type="ARBA" id="ARBA00022659"/>
    </source>
</evidence>
<dbReference type="PROSITE" id="PS01180">
    <property type="entry name" value="CUB"/>
    <property type="match status" value="1"/>
</dbReference>
<comment type="similarity">
    <text evidence="6">Belongs to the peptidase S1 family. CLIP subfamily.</text>
</comment>
<dbReference type="GO" id="GO:0005615">
    <property type="term" value="C:extracellular space"/>
    <property type="evidence" value="ECO:0007669"/>
    <property type="project" value="TreeGrafter"/>
</dbReference>
<gene>
    <name evidence="13" type="primary">LOC116946024</name>
</gene>
<evidence type="ECO:0000256" key="7">
    <source>
        <dbReference type="PROSITE-ProRule" id="PRU00302"/>
    </source>
</evidence>
<evidence type="ECO:0000259" key="9">
    <source>
        <dbReference type="PROSITE" id="PS01180"/>
    </source>
</evidence>
<keyword evidence="5" id="KW-1015">Disulfide bond</keyword>
<keyword evidence="2 7" id="KW-0768">Sushi</keyword>
<evidence type="ECO:0000256" key="8">
    <source>
        <dbReference type="SAM" id="SignalP"/>
    </source>
</evidence>
<keyword evidence="3 8" id="KW-0732">Signal</keyword>
<dbReference type="AlphaFoldDB" id="A0AAJ7X0F7"/>
<feature type="chain" id="PRO_5042572025" evidence="8">
    <location>
        <begin position="17"/>
        <end position="471"/>
    </location>
</feature>
<dbReference type="KEGG" id="pmrn:116946024"/>
<dbReference type="FunFam" id="2.40.10.10:FF:000002">
    <property type="entry name" value="Transmembrane protease serine"/>
    <property type="match status" value="1"/>
</dbReference>
<dbReference type="SMART" id="SM00032">
    <property type="entry name" value="CCP"/>
    <property type="match status" value="1"/>
</dbReference>
<dbReference type="SUPFAM" id="SSF50494">
    <property type="entry name" value="Trypsin-like serine proteases"/>
    <property type="match status" value="1"/>
</dbReference>
<comment type="caution">
    <text evidence="7">Lacks conserved residue(s) required for the propagation of feature annotation.</text>
</comment>
<dbReference type="PANTHER" id="PTHR24255">
    <property type="entry name" value="COMPLEMENT COMPONENT 1, S SUBCOMPONENT-RELATED"/>
    <property type="match status" value="1"/>
</dbReference>
<dbReference type="InterPro" id="IPR001254">
    <property type="entry name" value="Trypsin_dom"/>
</dbReference>
<feature type="domain" description="Peptidase S1" evidence="10">
    <location>
        <begin position="211"/>
        <end position="466"/>
    </location>
</feature>
<evidence type="ECO:0000256" key="3">
    <source>
        <dbReference type="ARBA" id="ARBA00022729"/>
    </source>
</evidence>
<reference evidence="13" key="1">
    <citation type="submission" date="2025-08" db="UniProtKB">
        <authorList>
            <consortium name="RefSeq"/>
        </authorList>
    </citation>
    <scope>IDENTIFICATION</scope>
    <source>
        <tissue evidence="13">Sperm</tissue>
    </source>
</reference>
<evidence type="ECO:0000256" key="4">
    <source>
        <dbReference type="ARBA" id="ARBA00022825"/>
    </source>
</evidence>
<keyword evidence="12" id="KW-1185">Reference proteome</keyword>
<dbReference type="RefSeq" id="XP_032816725.1">
    <property type="nucleotide sequence ID" value="XM_032960834.1"/>
</dbReference>
<dbReference type="Pfam" id="PF00089">
    <property type="entry name" value="Trypsin"/>
    <property type="match status" value="1"/>
</dbReference>
<evidence type="ECO:0000256" key="5">
    <source>
        <dbReference type="ARBA" id="ARBA00023157"/>
    </source>
</evidence>
<keyword evidence="1" id="KW-0245">EGF-like domain</keyword>
<evidence type="ECO:0000256" key="1">
    <source>
        <dbReference type="ARBA" id="ARBA00022536"/>
    </source>
</evidence>
<dbReference type="InterPro" id="IPR035914">
    <property type="entry name" value="Sperma_CUB_dom_sf"/>
</dbReference>
<feature type="domain" description="Sushi" evidence="11">
    <location>
        <begin position="137"/>
        <end position="198"/>
    </location>
</feature>
<organism evidence="12 13">
    <name type="scientific">Petromyzon marinus</name>
    <name type="common">Sea lamprey</name>
    <dbReference type="NCBI Taxonomy" id="7757"/>
    <lineage>
        <taxon>Eukaryota</taxon>
        <taxon>Metazoa</taxon>
        <taxon>Chordata</taxon>
        <taxon>Craniata</taxon>
        <taxon>Vertebrata</taxon>
        <taxon>Cyclostomata</taxon>
        <taxon>Hyperoartia</taxon>
        <taxon>Petromyzontiformes</taxon>
        <taxon>Petromyzontidae</taxon>
        <taxon>Petromyzon</taxon>
    </lineage>
</organism>
<dbReference type="Gene3D" id="2.60.120.290">
    <property type="entry name" value="Spermadhesin, CUB domain"/>
    <property type="match status" value="1"/>
</dbReference>
<dbReference type="PROSITE" id="PS00135">
    <property type="entry name" value="TRYPSIN_SER"/>
    <property type="match status" value="1"/>
</dbReference>
<dbReference type="InterPro" id="IPR000859">
    <property type="entry name" value="CUB_dom"/>
</dbReference>
<dbReference type="SMART" id="SM00020">
    <property type="entry name" value="Tryp_SPc"/>
    <property type="match status" value="1"/>
</dbReference>
<dbReference type="CDD" id="cd00033">
    <property type="entry name" value="CCP"/>
    <property type="match status" value="1"/>
</dbReference>
<keyword evidence="4" id="KW-0720">Serine protease</keyword>
<evidence type="ECO:0000313" key="13">
    <source>
        <dbReference type="RefSeq" id="XP_032816725.1"/>
    </source>
</evidence>
<dbReference type="Gene3D" id="2.40.10.10">
    <property type="entry name" value="Trypsin-like serine proteases"/>
    <property type="match status" value="2"/>
</dbReference>
<keyword evidence="4" id="KW-0645">Protease</keyword>
<evidence type="ECO:0000259" key="11">
    <source>
        <dbReference type="PROSITE" id="PS50923"/>
    </source>
</evidence>
<keyword evidence="4" id="KW-0378">Hydrolase</keyword>
<proteinExistence type="inferred from homology"/>
<dbReference type="InterPro" id="IPR043504">
    <property type="entry name" value="Peptidase_S1_PA_chymotrypsin"/>
</dbReference>
<feature type="signal peptide" evidence="8">
    <location>
        <begin position="1"/>
        <end position="16"/>
    </location>
</feature>
<dbReference type="CDD" id="cd00190">
    <property type="entry name" value="Tryp_SPc"/>
    <property type="match status" value="1"/>
</dbReference>
<dbReference type="InterPro" id="IPR000436">
    <property type="entry name" value="Sushi_SCR_CCP_dom"/>
</dbReference>
<dbReference type="GO" id="GO:0004252">
    <property type="term" value="F:serine-type endopeptidase activity"/>
    <property type="evidence" value="ECO:0007669"/>
    <property type="project" value="InterPro"/>
</dbReference>
<protein>
    <submittedName>
        <fullName evidence="13">Mannan-binding lectin serine protease 2-like</fullName>
    </submittedName>
</protein>
<dbReference type="Pfam" id="PF00431">
    <property type="entry name" value="CUB"/>
    <property type="match status" value="1"/>
</dbReference>
<evidence type="ECO:0000256" key="6">
    <source>
        <dbReference type="ARBA" id="ARBA00024195"/>
    </source>
</evidence>
<dbReference type="PROSITE" id="PS50240">
    <property type="entry name" value="TRYPSIN_DOM"/>
    <property type="match status" value="1"/>
</dbReference>
<dbReference type="SMART" id="SM00042">
    <property type="entry name" value="CUB"/>
    <property type="match status" value="1"/>
</dbReference>
<evidence type="ECO:0000313" key="12">
    <source>
        <dbReference type="Proteomes" id="UP001318040"/>
    </source>
</evidence>
<evidence type="ECO:0000259" key="10">
    <source>
        <dbReference type="PROSITE" id="PS50240"/>
    </source>
</evidence>
<dbReference type="Proteomes" id="UP001318040">
    <property type="component" value="Chromosome 25"/>
</dbReference>
<dbReference type="PRINTS" id="PR00722">
    <property type="entry name" value="CHYMOTRYPSIN"/>
</dbReference>
<dbReference type="Gene3D" id="2.10.70.10">
    <property type="entry name" value="Complement Module, domain 1"/>
    <property type="match status" value="1"/>
</dbReference>
<dbReference type="PANTHER" id="PTHR24255:SF38">
    <property type="entry name" value="MANNAN-BINDING LECTIN SERINE PROTEASE 1-LIKE"/>
    <property type="match status" value="1"/>
</dbReference>